<feature type="repeat" description="PPR" evidence="3">
    <location>
        <begin position="521"/>
        <end position="555"/>
    </location>
</feature>
<dbReference type="Gene3D" id="1.25.40.10">
    <property type="entry name" value="Tetratricopeptide repeat domain"/>
    <property type="match status" value="7"/>
</dbReference>
<accession>A0A5K1AHG3</accession>
<organism evidence="4">
    <name type="scientific">Nymphaea colorata</name>
    <name type="common">pocket water lily</name>
    <dbReference type="NCBI Taxonomy" id="210225"/>
    <lineage>
        <taxon>Eukaryota</taxon>
        <taxon>Viridiplantae</taxon>
        <taxon>Streptophyta</taxon>
        <taxon>Embryophyta</taxon>
        <taxon>Tracheophyta</taxon>
        <taxon>Spermatophyta</taxon>
        <taxon>Magnoliopsida</taxon>
        <taxon>Nymphaeales</taxon>
        <taxon>Nymphaeaceae</taxon>
        <taxon>Nymphaea</taxon>
    </lineage>
</organism>
<dbReference type="PANTHER" id="PTHR46128:SF211">
    <property type="entry name" value="PENTACOTRIPEPTIDE-REPEAT REGION OF PRORP DOMAIN-CONTAINING PROTEIN"/>
    <property type="match status" value="1"/>
</dbReference>
<protein>
    <recommendedName>
        <fullName evidence="5">Pentacotripeptide-repeat region of PRORP domain-containing protein</fullName>
    </recommendedName>
</protein>
<reference evidence="4" key="1">
    <citation type="submission" date="2019-09" db="EMBL/GenBank/DDBJ databases">
        <authorList>
            <person name="Zhang L."/>
        </authorList>
    </citation>
    <scope>NUCLEOTIDE SEQUENCE</scope>
</reference>
<feature type="repeat" description="PPR" evidence="3">
    <location>
        <begin position="210"/>
        <end position="240"/>
    </location>
</feature>
<evidence type="ECO:0008006" key="5">
    <source>
        <dbReference type="Google" id="ProtNLM"/>
    </source>
</evidence>
<dbReference type="Pfam" id="PF01535">
    <property type="entry name" value="PPR"/>
    <property type="match status" value="1"/>
</dbReference>
<dbReference type="Pfam" id="PF12854">
    <property type="entry name" value="PPR_1"/>
    <property type="match status" value="2"/>
</dbReference>
<keyword evidence="2" id="KW-0677">Repeat</keyword>
<sequence length="653" mass="74363">MLRSNFTSVTRRPNFSFLLPLLQFSSIPISPSSPPTNQDVAQLILDQKSASQALHTFRWASRIPTFLHNQTTYKAIIHKLCLLRKFEAAGRLLSEIPHVLNSPPDEEIFVRMIRDYGQFKMSQEAIKVLDLVGQFSIRPSLKICNSILNILVKDDIDLAREFFRNRMVKCGVLPDEYTFGILMKGLCVTNRIGDGFKLLQFMKKNGFEPNTVIYNTLIYALCKNGKVGRGRSLLREMAEPSDVTFNILISGYCRDGDPVQAMVLFGKSLSHGFVPDVITVTKLVECFCDNGRVREAVEVSQRAEEKGVVVDTVTYNTLINGFCRNGEVEVAEGYLKEMALKGCLPNLSTFNLLIEGYCKAQKLEMALDLFHDLRTEGTMPNWCTYDKLVRGLCEGGRIEKALEVLNLMEENKGVGENQKNVYNTFIYGLYKENRIEEAHKFLHRMKAWYPRVVDQTLRILKLCRERKSGEAKNILDQMLGEGDMPCVIVYSCLVDGFCREGNVRKALGMVNAMMMNSYFPNISTFNSLIGGFCKHGETESAVRFIEQMDGKGYSPDTGSYNHLIESFLRSGKFERASEVLRQMVERHIIPDYCTWNSLLLYFEKINVTVKKSHSAHAAELWDQIVSVDHSTYELDQRPKDCIRFKKTHLSTVN</sequence>
<feature type="repeat" description="PPR" evidence="3">
    <location>
        <begin position="381"/>
        <end position="411"/>
    </location>
</feature>
<dbReference type="AlphaFoldDB" id="A0A5K1AHG3"/>
<gene>
    <name evidence="4" type="ORF">NYM_LOCUS13857</name>
</gene>
<dbReference type="NCBIfam" id="TIGR00756">
    <property type="entry name" value="PPR"/>
    <property type="match status" value="11"/>
</dbReference>
<feature type="repeat" description="PPR" evidence="3">
    <location>
        <begin position="276"/>
        <end position="310"/>
    </location>
</feature>
<name>A0A5K1AHG3_9MAGN</name>
<evidence type="ECO:0000256" key="3">
    <source>
        <dbReference type="PROSITE-ProRule" id="PRU00708"/>
    </source>
</evidence>
<dbReference type="EMBL" id="LR721780">
    <property type="protein sequence ID" value="VVW01124.1"/>
    <property type="molecule type" value="Genomic_DNA"/>
</dbReference>
<dbReference type="InterPro" id="IPR011990">
    <property type="entry name" value="TPR-like_helical_dom_sf"/>
</dbReference>
<dbReference type="PANTHER" id="PTHR46128">
    <property type="entry name" value="MITOCHONDRIAL GROUP I INTRON SPLICING FACTOR CCM1"/>
    <property type="match status" value="1"/>
</dbReference>
<feature type="repeat" description="PPR" evidence="3">
    <location>
        <begin position="311"/>
        <end position="345"/>
    </location>
</feature>
<comment type="similarity">
    <text evidence="1">Belongs to the PPR family. P subfamily.</text>
</comment>
<dbReference type="Pfam" id="PF13812">
    <property type="entry name" value="PPR_3"/>
    <property type="match status" value="1"/>
</dbReference>
<feature type="repeat" description="PPR" evidence="3">
    <location>
        <begin position="241"/>
        <end position="275"/>
    </location>
</feature>
<evidence type="ECO:0000313" key="4">
    <source>
        <dbReference type="EMBL" id="VVW01124.1"/>
    </source>
</evidence>
<dbReference type="PROSITE" id="PS51375">
    <property type="entry name" value="PPR"/>
    <property type="match status" value="10"/>
</dbReference>
<feature type="repeat" description="PPR" evidence="3">
    <location>
        <begin position="556"/>
        <end position="590"/>
    </location>
</feature>
<feature type="repeat" description="PPR" evidence="3">
    <location>
        <begin position="175"/>
        <end position="209"/>
    </location>
</feature>
<dbReference type="Pfam" id="PF13041">
    <property type="entry name" value="PPR_2"/>
    <property type="match status" value="3"/>
</dbReference>
<proteinExistence type="inferred from homology"/>
<feature type="repeat" description="PPR" evidence="3">
    <location>
        <begin position="486"/>
        <end position="520"/>
    </location>
</feature>
<dbReference type="OMA" id="HKLCVFR"/>
<dbReference type="SUPFAM" id="SSF81901">
    <property type="entry name" value="HCP-like"/>
    <property type="match status" value="1"/>
</dbReference>
<dbReference type="OrthoDB" id="185373at2759"/>
<feature type="repeat" description="PPR" evidence="3">
    <location>
        <begin position="346"/>
        <end position="380"/>
    </location>
</feature>
<evidence type="ECO:0000256" key="1">
    <source>
        <dbReference type="ARBA" id="ARBA00007626"/>
    </source>
</evidence>
<evidence type="ECO:0000256" key="2">
    <source>
        <dbReference type="ARBA" id="ARBA00022737"/>
    </source>
</evidence>
<dbReference type="InterPro" id="IPR002885">
    <property type="entry name" value="PPR_rpt"/>
</dbReference>
<dbReference type="Gramene" id="NC2G0285350.1">
    <property type="protein sequence ID" value="NC2G0285350.1:cds"/>
    <property type="gene ID" value="NC2G0285350"/>
</dbReference>
<dbReference type="InterPro" id="IPR050872">
    <property type="entry name" value="PPR_P_subfamily"/>
</dbReference>